<proteinExistence type="inferred from homology"/>
<dbReference type="Proteomes" id="UP000563524">
    <property type="component" value="Unassembled WGS sequence"/>
</dbReference>
<dbReference type="SUPFAM" id="SSF53335">
    <property type="entry name" value="S-adenosyl-L-methionine-dependent methyltransferases"/>
    <property type="match status" value="1"/>
</dbReference>
<evidence type="ECO:0000256" key="1">
    <source>
        <dbReference type="ARBA" id="ARBA00008361"/>
    </source>
</evidence>
<protein>
    <submittedName>
        <fullName evidence="5">SAM-dependent methyltransferase</fullName>
    </submittedName>
</protein>
<dbReference type="PANTHER" id="PTHR44942:SF4">
    <property type="entry name" value="METHYLTRANSFERASE TYPE 11 DOMAIN-CONTAINING PROTEIN"/>
    <property type="match status" value="1"/>
</dbReference>
<keyword evidence="6" id="KW-1185">Reference proteome</keyword>
<dbReference type="PANTHER" id="PTHR44942">
    <property type="entry name" value="METHYLTRANSF_11 DOMAIN-CONTAINING PROTEIN"/>
    <property type="match status" value="1"/>
</dbReference>
<dbReference type="InterPro" id="IPR051052">
    <property type="entry name" value="Diverse_substrate_MTase"/>
</dbReference>
<comment type="caution">
    <text evidence="5">The sequence shown here is derived from an EMBL/GenBank/DDBJ whole genome shotgun (WGS) entry which is preliminary data.</text>
</comment>
<dbReference type="Gene3D" id="3.40.50.150">
    <property type="entry name" value="Vaccinia Virus protein VP39"/>
    <property type="match status" value="1"/>
</dbReference>
<dbReference type="InterPro" id="IPR013216">
    <property type="entry name" value="Methyltransf_11"/>
</dbReference>
<dbReference type="EMBL" id="JACHOB010000001">
    <property type="protein sequence ID" value="MBB4658529.1"/>
    <property type="molecule type" value="Genomic_DNA"/>
</dbReference>
<dbReference type="InterPro" id="IPR029063">
    <property type="entry name" value="SAM-dependent_MTases_sf"/>
</dbReference>
<dbReference type="RefSeq" id="WP_183816435.1">
    <property type="nucleotide sequence ID" value="NZ_JACHOB010000001.1"/>
</dbReference>
<accession>A0A840I123</accession>
<dbReference type="GO" id="GO:0008757">
    <property type="term" value="F:S-adenosylmethionine-dependent methyltransferase activity"/>
    <property type="evidence" value="ECO:0007669"/>
    <property type="project" value="InterPro"/>
</dbReference>
<evidence type="ECO:0000313" key="6">
    <source>
        <dbReference type="Proteomes" id="UP000563524"/>
    </source>
</evidence>
<organism evidence="5 6">
    <name type="scientific">Parvularcula dongshanensis</name>
    <dbReference type="NCBI Taxonomy" id="1173995"/>
    <lineage>
        <taxon>Bacteria</taxon>
        <taxon>Pseudomonadati</taxon>
        <taxon>Pseudomonadota</taxon>
        <taxon>Alphaproteobacteria</taxon>
        <taxon>Parvularculales</taxon>
        <taxon>Parvularculaceae</taxon>
        <taxon>Parvularcula</taxon>
    </lineage>
</organism>
<name>A0A840I123_9PROT</name>
<sequence>MSAETLLFGGAAEAYARYRPGYPQALFDLLLARTAGRGVALDLGSGTGAMLGPLTDRFERVAAVEPDAKMAALIAPAPNLDVQVASAETAPLPGKVDLVTCGTAFHWFDGPRVLSRLAEVAVPGALLAVCTYYRPDPGPATKAVIEDEIKARWKPFMHDRLGRHDYAARTLDAHGDWTAPERVRVPHRFEMAAEDLAGFHASTSYGSAYLRTLADPQGYLTDFADRLAEANGSRMLTVSLPVETLLSQPAGRRS</sequence>
<comment type="similarity">
    <text evidence="1">Belongs to the methyltransferase superfamily.</text>
</comment>
<dbReference type="Pfam" id="PF08241">
    <property type="entry name" value="Methyltransf_11"/>
    <property type="match status" value="1"/>
</dbReference>
<reference evidence="5 6" key="1">
    <citation type="submission" date="2020-08" db="EMBL/GenBank/DDBJ databases">
        <title>Genomic Encyclopedia of Type Strains, Phase IV (KMG-IV): sequencing the most valuable type-strain genomes for metagenomic binning, comparative biology and taxonomic classification.</title>
        <authorList>
            <person name="Goeker M."/>
        </authorList>
    </citation>
    <scope>NUCLEOTIDE SEQUENCE [LARGE SCALE GENOMIC DNA]</scope>
    <source>
        <strain evidence="5 6">DSM 102850</strain>
    </source>
</reference>
<dbReference type="CDD" id="cd02440">
    <property type="entry name" value="AdoMet_MTases"/>
    <property type="match status" value="1"/>
</dbReference>
<evidence type="ECO:0000256" key="3">
    <source>
        <dbReference type="ARBA" id="ARBA00022679"/>
    </source>
</evidence>
<evidence type="ECO:0000313" key="5">
    <source>
        <dbReference type="EMBL" id="MBB4658529.1"/>
    </source>
</evidence>
<feature type="domain" description="Methyltransferase type 11" evidence="4">
    <location>
        <begin position="41"/>
        <end position="128"/>
    </location>
</feature>
<keyword evidence="2 5" id="KW-0489">Methyltransferase</keyword>
<keyword evidence="3 5" id="KW-0808">Transferase</keyword>
<evidence type="ECO:0000256" key="2">
    <source>
        <dbReference type="ARBA" id="ARBA00022603"/>
    </source>
</evidence>
<gene>
    <name evidence="5" type="ORF">GGQ59_001029</name>
</gene>
<dbReference type="GO" id="GO:0032259">
    <property type="term" value="P:methylation"/>
    <property type="evidence" value="ECO:0007669"/>
    <property type="project" value="UniProtKB-KW"/>
</dbReference>
<dbReference type="AlphaFoldDB" id="A0A840I123"/>
<evidence type="ECO:0000259" key="4">
    <source>
        <dbReference type="Pfam" id="PF08241"/>
    </source>
</evidence>